<proteinExistence type="predicted"/>
<accession>A0ABT4UJ75</accession>
<reference evidence="2 3" key="1">
    <citation type="submission" date="2022-12" db="EMBL/GenBank/DDBJ databases">
        <title>Chitinophagaceae gen. sp. nov., a new member of the family Chitinophagaceae, isolated from soil in a chemical factory.</title>
        <authorList>
            <person name="Ke Z."/>
        </authorList>
    </citation>
    <scope>NUCLEOTIDE SEQUENCE [LARGE SCALE GENOMIC DNA]</scope>
    <source>
        <strain evidence="2 3">LY-5</strain>
    </source>
</reference>
<protein>
    <submittedName>
        <fullName evidence="2">Uncharacterized protein</fullName>
    </submittedName>
</protein>
<dbReference type="EMBL" id="JAQGEF010000008">
    <property type="protein sequence ID" value="MDA3614890.1"/>
    <property type="molecule type" value="Genomic_DNA"/>
</dbReference>
<keyword evidence="1" id="KW-0732">Signal</keyword>
<sequence>MKKVSITTLAYCFSFGVFAQTALKIKDGEKSEVFSKKYGLIGDKTNGFVTLEINKNSFGIQGYNIQTMTPTNQVKVDFDDNERKSEFIKTVSINNKHYILYCSDRISKDATLLFAKQIDTKNNNLFPKSFELINESKAKRYKPKEFTYRGPKEAPLFDIYTNESESDLSVTYIIKPEGKKDNQKIYVANFDDNLNNLWNKELEIPYPANEIEVLKTKTDAKGNLFVLIDHIKEKKDNPDKHELIIFGNNSKSKSVKLNFQKKNSAFTNINTRMEFGEKNGTIVLCGLYYTNLEKLPAGFFTLNLSNIDNITINNSGSVFPFDSKIILERENSKSEDRGGSRLFQLTQIQQVDISNDGKIKIFAEENTILTFRRNQSEFSTNPDNQYQESHFGNIYIMEVENNKQNWFVKVNKKQKFVNIGGILASFSTISKPEGLYVLYNDHDKNLDETREEVATLQGLGCILVYTFIDNNGKRYKKEQIFVEKAPFYIVNDLKKISNTEYIITKLNISGSFNTLSKITTN</sequence>
<evidence type="ECO:0000313" key="3">
    <source>
        <dbReference type="Proteomes" id="UP001210231"/>
    </source>
</evidence>
<gene>
    <name evidence="2" type="ORF">O3P16_08725</name>
</gene>
<dbReference type="Proteomes" id="UP001210231">
    <property type="component" value="Unassembled WGS sequence"/>
</dbReference>
<keyword evidence="3" id="KW-1185">Reference proteome</keyword>
<dbReference type="RefSeq" id="WP_407031214.1">
    <property type="nucleotide sequence ID" value="NZ_JAQGEF010000008.1"/>
</dbReference>
<organism evidence="2 3">
    <name type="scientific">Polluticaenibacter yanchengensis</name>
    <dbReference type="NCBI Taxonomy" id="3014562"/>
    <lineage>
        <taxon>Bacteria</taxon>
        <taxon>Pseudomonadati</taxon>
        <taxon>Bacteroidota</taxon>
        <taxon>Chitinophagia</taxon>
        <taxon>Chitinophagales</taxon>
        <taxon>Chitinophagaceae</taxon>
        <taxon>Polluticaenibacter</taxon>
    </lineage>
</organism>
<feature type="signal peptide" evidence="1">
    <location>
        <begin position="1"/>
        <end position="19"/>
    </location>
</feature>
<evidence type="ECO:0000256" key="1">
    <source>
        <dbReference type="SAM" id="SignalP"/>
    </source>
</evidence>
<comment type="caution">
    <text evidence="2">The sequence shown here is derived from an EMBL/GenBank/DDBJ whole genome shotgun (WGS) entry which is preliminary data.</text>
</comment>
<evidence type="ECO:0000313" key="2">
    <source>
        <dbReference type="EMBL" id="MDA3614890.1"/>
    </source>
</evidence>
<feature type="chain" id="PRO_5046625937" evidence="1">
    <location>
        <begin position="20"/>
        <end position="521"/>
    </location>
</feature>
<name>A0ABT4UJ75_9BACT</name>